<sequence length="267" mass="28527">MPGIRRERVGIVAGRNRIREGKERLPACQAGFHLVTSILTAAGEASTLPFRERSPNTPASHPDGDVVSPPPGPGIRRLGALLVLLVTLSLLSAAPAGAADTLLSQGRTVTASSTENAAFPASAAVDGDAGTRWSSAFSDPQWLQVDLGAAATISQVRLSWEAAYATAFTVQVSADGTSWTDLYATTATGGDQTLDVSGSGRYVRVHGTPGVARRGHLDHHPQHHQRQRVQADPERHRLRPVRAHVRHPACHRLRLQPLGVPGVRHRR</sequence>
<proteinExistence type="predicted"/>
<gene>
    <name evidence="3" type="ORF">E1294_31555</name>
</gene>
<feature type="domain" description="F5/8 type C" evidence="2">
    <location>
        <begin position="91"/>
        <end position="206"/>
    </location>
</feature>
<feature type="region of interest" description="Disordered" evidence="1">
    <location>
        <begin position="47"/>
        <end position="71"/>
    </location>
</feature>
<evidence type="ECO:0000256" key="1">
    <source>
        <dbReference type="SAM" id="MobiDB-lite"/>
    </source>
</evidence>
<organism evidence="3 4">
    <name type="scientific">Nonomuraea diastatica</name>
    <dbReference type="NCBI Taxonomy" id="1848329"/>
    <lineage>
        <taxon>Bacteria</taxon>
        <taxon>Bacillati</taxon>
        <taxon>Actinomycetota</taxon>
        <taxon>Actinomycetes</taxon>
        <taxon>Streptosporangiales</taxon>
        <taxon>Streptosporangiaceae</taxon>
        <taxon>Nonomuraea</taxon>
    </lineage>
</organism>
<dbReference type="AlphaFoldDB" id="A0A4R4WJ54"/>
<evidence type="ECO:0000259" key="2">
    <source>
        <dbReference type="PROSITE" id="PS50022"/>
    </source>
</evidence>
<reference evidence="3 4" key="1">
    <citation type="submission" date="2019-03" db="EMBL/GenBank/DDBJ databases">
        <title>Draft genome sequences of novel Actinobacteria.</title>
        <authorList>
            <person name="Sahin N."/>
            <person name="Ay H."/>
            <person name="Saygin H."/>
        </authorList>
    </citation>
    <scope>NUCLEOTIDE SEQUENCE [LARGE SCALE GENOMIC DNA]</scope>
    <source>
        <strain evidence="3 4">KC712</strain>
    </source>
</reference>
<comment type="caution">
    <text evidence="3">The sequence shown here is derived from an EMBL/GenBank/DDBJ whole genome shotgun (WGS) entry which is preliminary data.</text>
</comment>
<dbReference type="PROSITE" id="PS50022">
    <property type="entry name" value="FA58C_3"/>
    <property type="match status" value="1"/>
</dbReference>
<dbReference type="EMBL" id="SMKP01000106">
    <property type="protein sequence ID" value="TDD16413.1"/>
    <property type="molecule type" value="Genomic_DNA"/>
</dbReference>
<feature type="region of interest" description="Disordered" evidence="1">
    <location>
        <begin position="213"/>
        <end position="234"/>
    </location>
</feature>
<protein>
    <submittedName>
        <fullName evidence="3">Discoidin domain-containing protein</fullName>
    </submittedName>
</protein>
<evidence type="ECO:0000313" key="4">
    <source>
        <dbReference type="Proteomes" id="UP000294543"/>
    </source>
</evidence>
<feature type="compositionally biased region" description="Basic residues" evidence="1">
    <location>
        <begin position="213"/>
        <end position="227"/>
    </location>
</feature>
<dbReference type="Pfam" id="PF00754">
    <property type="entry name" value="F5_F8_type_C"/>
    <property type="match status" value="1"/>
</dbReference>
<keyword evidence="4" id="KW-1185">Reference proteome</keyword>
<dbReference type="InterPro" id="IPR008979">
    <property type="entry name" value="Galactose-bd-like_sf"/>
</dbReference>
<evidence type="ECO:0000313" key="3">
    <source>
        <dbReference type="EMBL" id="TDD16413.1"/>
    </source>
</evidence>
<dbReference type="SUPFAM" id="SSF49785">
    <property type="entry name" value="Galactose-binding domain-like"/>
    <property type="match status" value="1"/>
</dbReference>
<dbReference type="OrthoDB" id="2479530at2"/>
<name>A0A4R4WJ54_9ACTN</name>
<dbReference type="Proteomes" id="UP000294543">
    <property type="component" value="Unassembled WGS sequence"/>
</dbReference>
<accession>A0A4R4WJ54</accession>
<dbReference type="InterPro" id="IPR000421">
    <property type="entry name" value="FA58C"/>
</dbReference>
<dbReference type="Gene3D" id="2.60.120.260">
    <property type="entry name" value="Galactose-binding domain-like"/>
    <property type="match status" value="1"/>
</dbReference>